<sequence>MIKVKVSKKKGRNQSFLQYCQHVDQRVSRAMQRFLFDAGAQAAIYTPIDTSTLINSQFRDVTVNGTKITGRIGYSASYAVYVHDPKVKQKFKRPTAKKEFLKKAVEETLPNLTKYIHEELKS</sequence>
<organism evidence="1 2">
    <name type="scientific">Proteus myxofaciens ATCC 19692</name>
    <dbReference type="NCBI Taxonomy" id="1354337"/>
    <lineage>
        <taxon>Bacteria</taxon>
        <taxon>Pseudomonadati</taxon>
        <taxon>Pseudomonadota</taxon>
        <taxon>Gammaproteobacteria</taxon>
        <taxon>Enterobacterales</taxon>
        <taxon>Morganellaceae</taxon>
        <taxon>Proteus</taxon>
    </lineage>
</organism>
<evidence type="ECO:0008006" key="3">
    <source>
        <dbReference type="Google" id="ProtNLM"/>
    </source>
</evidence>
<comment type="caution">
    <text evidence="1">The sequence shown here is derived from an EMBL/GenBank/DDBJ whole genome shotgun (WGS) entry which is preliminary data.</text>
</comment>
<dbReference type="PATRIC" id="fig|1354337.4.peg.2941"/>
<evidence type="ECO:0000313" key="1">
    <source>
        <dbReference type="EMBL" id="OAT22816.1"/>
    </source>
</evidence>
<dbReference type="AlphaFoldDB" id="A0A198FEY1"/>
<dbReference type="OrthoDB" id="6444777at2"/>
<accession>A0A198FEY1</accession>
<dbReference type="RefSeq" id="WP_066752468.1">
    <property type="nucleotide sequence ID" value="NZ_LXEN01000146.1"/>
</dbReference>
<reference evidence="1 2" key="1">
    <citation type="submission" date="2016-04" db="EMBL/GenBank/DDBJ databases">
        <title>ATOL: Assembling a taxonomically balanced genome-scale reconstruction of the evolutionary history of the Enterobacteriaceae.</title>
        <authorList>
            <person name="Plunkett G.III."/>
            <person name="Neeno-Eckwall E.C."/>
            <person name="Glasner J.D."/>
            <person name="Perna N.T."/>
        </authorList>
    </citation>
    <scope>NUCLEOTIDE SEQUENCE [LARGE SCALE GENOMIC DNA]</scope>
    <source>
        <strain evidence="1 2">ATCC 19692</strain>
    </source>
</reference>
<protein>
    <recommendedName>
        <fullName evidence="3">HK97 gp10 family phage protein</fullName>
    </recommendedName>
</protein>
<dbReference type="EMBL" id="LXEN01000146">
    <property type="protein sequence ID" value="OAT22816.1"/>
    <property type="molecule type" value="Genomic_DNA"/>
</dbReference>
<dbReference type="STRING" id="1354337.M983_2865"/>
<evidence type="ECO:0000313" key="2">
    <source>
        <dbReference type="Proteomes" id="UP000094023"/>
    </source>
</evidence>
<keyword evidence="2" id="KW-1185">Reference proteome</keyword>
<proteinExistence type="predicted"/>
<gene>
    <name evidence="1" type="ORF">M983_2865</name>
</gene>
<dbReference type="Proteomes" id="UP000094023">
    <property type="component" value="Unassembled WGS sequence"/>
</dbReference>
<name>A0A198FEY1_9GAMM</name>